<dbReference type="InterPro" id="IPR000551">
    <property type="entry name" value="MerR-type_HTH_dom"/>
</dbReference>
<dbReference type="OrthoDB" id="9800334at2"/>
<protein>
    <submittedName>
        <fullName evidence="3">DNA-binding transcriptional MerR regulator</fullName>
    </submittedName>
</protein>
<dbReference type="PROSITE" id="PS51332">
    <property type="entry name" value="B12_BINDING"/>
    <property type="match status" value="1"/>
</dbReference>
<comment type="caution">
    <text evidence="3">The sequence shown here is derived from an EMBL/GenBank/DDBJ whole genome shotgun (WGS) entry which is preliminary data.</text>
</comment>
<gene>
    <name evidence="3" type="ORF">DFR26_1950</name>
</gene>
<dbReference type="Pfam" id="PF13411">
    <property type="entry name" value="MerR_1"/>
    <property type="match status" value="1"/>
</dbReference>
<dbReference type="InterPro" id="IPR036724">
    <property type="entry name" value="Cobalamin-bd_sf"/>
</dbReference>
<reference evidence="3 4" key="1">
    <citation type="submission" date="2018-08" db="EMBL/GenBank/DDBJ databases">
        <title>Genomic Encyclopedia of Type Strains, Phase IV (KMG-IV): sequencing the most valuable type-strain genomes for metagenomic binning, comparative biology and taxonomic classification.</title>
        <authorList>
            <person name="Goeker M."/>
        </authorList>
    </citation>
    <scope>NUCLEOTIDE SEQUENCE [LARGE SCALE GENOMIC DNA]</scope>
    <source>
        <strain evidence="3 4">DSM 26022</strain>
    </source>
</reference>
<dbReference type="Gene3D" id="1.10.1660.10">
    <property type="match status" value="1"/>
</dbReference>
<dbReference type="EMBL" id="QUNR01000004">
    <property type="protein sequence ID" value="REH36812.1"/>
    <property type="molecule type" value="Genomic_DNA"/>
</dbReference>
<evidence type="ECO:0000313" key="3">
    <source>
        <dbReference type="EMBL" id="REH36812.1"/>
    </source>
</evidence>
<dbReference type="GO" id="GO:0006355">
    <property type="term" value="P:regulation of DNA-templated transcription"/>
    <property type="evidence" value="ECO:0007669"/>
    <property type="project" value="InterPro"/>
</dbReference>
<dbReference type="InterPro" id="IPR009061">
    <property type="entry name" value="DNA-bd_dom_put_sf"/>
</dbReference>
<name>A0A3E0H136_9GAMM</name>
<dbReference type="SMART" id="SM00422">
    <property type="entry name" value="HTH_MERR"/>
    <property type="match status" value="1"/>
</dbReference>
<evidence type="ECO:0000259" key="1">
    <source>
        <dbReference type="PROSITE" id="PS50937"/>
    </source>
</evidence>
<feature type="domain" description="B12-binding" evidence="2">
    <location>
        <begin position="189"/>
        <end position="314"/>
    </location>
</feature>
<keyword evidence="3" id="KW-0238">DNA-binding</keyword>
<dbReference type="Gene3D" id="3.40.50.280">
    <property type="entry name" value="Cobalamin-binding domain"/>
    <property type="match status" value="1"/>
</dbReference>
<dbReference type="GO" id="GO:0031419">
    <property type="term" value="F:cobalamin binding"/>
    <property type="evidence" value="ECO:0007669"/>
    <property type="project" value="InterPro"/>
</dbReference>
<dbReference type="PROSITE" id="PS50937">
    <property type="entry name" value="HTH_MERR_2"/>
    <property type="match status" value="1"/>
</dbReference>
<dbReference type="GO" id="GO:0046872">
    <property type="term" value="F:metal ion binding"/>
    <property type="evidence" value="ECO:0007669"/>
    <property type="project" value="InterPro"/>
</dbReference>
<dbReference type="Pfam" id="PF02607">
    <property type="entry name" value="B12-binding_2"/>
    <property type="match status" value="1"/>
</dbReference>
<dbReference type="InterPro" id="IPR036594">
    <property type="entry name" value="Meth_synthase_dom"/>
</dbReference>
<evidence type="ECO:0000259" key="2">
    <source>
        <dbReference type="PROSITE" id="PS51332"/>
    </source>
</evidence>
<dbReference type="GO" id="GO:0003677">
    <property type="term" value="F:DNA binding"/>
    <property type="evidence" value="ECO:0007669"/>
    <property type="project" value="UniProtKB-KW"/>
</dbReference>
<dbReference type="InterPro" id="IPR006158">
    <property type="entry name" value="Cobalamin-bd"/>
</dbReference>
<dbReference type="RefSeq" id="WP_116208762.1">
    <property type="nucleotide sequence ID" value="NZ_QUNR01000004.1"/>
</dbReference>
<dbReference type="InterPro" id="IPR003759">
    <property type="entry name" value="Cbl-bd_cap"/>
</dbReference>
<proteinExistence type="predicted"/>
<dbReference type="SUPFAM" id="SSF46955">
    <property type="entry name" value="Putative DNA-binding domain"/>
    <property type="match status" value="1"/>
</dbReference>
<feature type="domain" description="HTH merR-type" evidence="1">
    <location>
        <begin position="18"/>
        <end position="76"/>
    </location>
</feature>
<keyword evidence="4" id="KW-1185">Reference proteome</keyword>
<dbReference type="Proteomes" id="UP000256774">
    <property type="component" value="Unassembled WGS sequence"/>
</dbReference>
<dbReference type="Pfam" id="PF02310">
    <property type="entry name" value="B12-binding"/>
    <property type="match status" value="1"/>
</dbReference>
<dbReference type="CDD" id="cd01104">
    <property type="entry name" value="HTH_MlrA-CarA"/>
    <property type="match status" value="1"/>
</dbReference>
<dbReference type="AlphaFoldDB" id="A0A3E0H136"/>
<sequence length="315" mass="35757">MNAEATRTISSNDDEPVLLPINAVERETGVSKELLRMWERRYGFPAPERDAQGDRIYPMEQVAKLRLLRRLIDHGFRPGKIMAHEIPELERLLRAQSKIGKDIPKNLEVELLEALRSRDPAQLRDYLSHQLIKMGLQSFIIDFLQHANVIVGDAWVRGQLEIHEEHLFTEQVQNLVRQAIGNLREPTKPPRILLTTPPEETHTLGILMVEAMLRLDNVDAVCYGAQMPVRDVGQAVSRHKMNIVAVSFSASYPASNAVNYLEELRFRLPLAVDIWGGGAALRSTRRTVEAVSFMHDLKSMSQAVLAWRRVHGVDS</sequence>
<organism evidence="3 4">
    <name type="scientific">Paraperlucidibaca baekdonensis</name>
    <dbReference type="NCBI Taxonomy" id="748120"/>
    <lineage>
        <taxon>Bacteria</taxon>
        <taxon>Pseudomonadati</taxon>
        <taxon>Pseudomonadota</taxon>
        <taxon>Gammaproteobacteria</taxon>
        <taxon>Moraxellales</taxon>
        <taxon>Moraxellaceae</taxon>
        <taxon>Paraperlucidibaca</taxon>
    </lineage>
</organism>
<accession>A0A3E0H136</accession>
<dbReference type="Gene3D" id="1.10.1240.10">
    <property type="entry name" value="Methionine synthase domain"/>
    <property type="match status" value="1"/>
</dbReference>
<evidence type="ECO:0000313" key="4">
    <source>
        <dbReference type="Proteomes" id="UP000256774"/>
    </source>
</evidence>
<dbReference type="SUPFAM" id="SSF52242">
    <property type="entry name" value="Cobalamin (vitamin B12)-binding domain"/>
    <property type="match status" value="1"/>
</dbReference>